<dbReference type="InterPro" id="IPR010997">
    <property type="entry name" value="HRDC-like_sf"/>
</dbReference>
<dbReference type="InterPro" id="IPR002121">
    <property type="entry name" value="HRDC_dom"/>
</dbReference>
<dbReference type="SUPFAM" id="SSF47819">
    <property type="entry name" value="HRDC-like"/>
    <property type="match status" value="1"/>
</dbReference>
<sequence length="373" mass="43032">MSEKDFSWISTDAELREFCDAASPPDGTVIPAFIDTEADSLHHYQEKLCLFQLAIGNRFALIDPLAIADMRPLLSLLEKCDLWLHGADYDLTLLKRSYEWTPPRFFDTQIASRLAGHRAFGLAALVLHYTGVTLCKSSQKEDWSQRPLSEKMQAYAVDDVRYLPELSSRLMDELRAAGRVEWFEESCETLRSDVLARQVRDREEAWRISGAGKFRPAGLALLREMWRWREGMASERDVPPFRILNNQQMLTMAADWEQQGRVNIPNRWRGRWRTSFEEILNGVKNSDPQTWPERPKKLQRRCTDEERTRIDNLCRARDAKANALGLEPSLLGSRAVMEDLVLNQASPQERLMRWQIEVLGDALELVQPTRQAA</sequence>
<feature type="domain" description="3'-5' exonuclease" evidence="1">
    <location>
        <begin position="6"/>
        <end position="175"/>
    </location>
</feature>
<evidence type="ECO:0000313" key="3">
    <source>
        <dbReference type="Proteomes" id="UP000306196"/>
    </source>
</evidence>
<keyword evidence="3" id="KW-1185">Reference proteome</keyword>
<dbReference type="AlphaFoldDB" id="A0A5R8KGY3"/>
<dbReference type="EMBL" id="VAUV01000004">
    <property type="protein sequence ID" value="TLD71568.1"/>
    <property type="molecule type" value="Genomic_DNA"/>
</dbReference>
<dbReference type="InterPro" id="IPR002562">
    <property type="entry name" value="3'-5'_exonuclease_dom"/>
</dbReference>
<dbReference type="GO" id="GO:0008408">
    <property type="term" value="F:3'-5' exonuclease activity"/>
    <property type="evidence" value="ECO:0007669"/>
    <property type="project" value="InterPro"/>
</dbReference>
<organism evidence="2 3">
    <name type="scientific">Phragmitibacter flavus</name>
    <dbReference type="NCBI Taxonomy" id="2576071"/>
    <lineage>
        <taxon>Bacteria</taxon>
        <taxon>Pseudomonadati</taxon>
        <taxon>Verrucomicrobiota</taxon>
        <taxon>Verrucomicrobiia</taxon>
        <taxon>Verrucomicrobiales</taxon>
        <taxon>Verrucomicrobiaceae</taxon>
        <taxon>Phragmitibacter</taxon>
    </lineage>
</organism>
<dbReference type="Pfam" id="PF01612">
    <property type="entry name" value="DNA_pol_A_exo1"/>
    <property type="match status" value="1"/>
</dbReference>
<dbReference type="InterPro" id="IPR044876">
    <property type="entry name" value="HRDC_dom_sf"/>
</dbReference>
<protein>
    <recommendedName>
        <fullName evidence="1">3'-5' exonuclease domain-containing protein</fullName>
    </recommendedName>
</protein>
<reference evidence="2 3" key="1">
    <citation type="submission" date="2019-05" db="EMBL/GenBank/DDBJ databases">
        <title>Verrucobacter flavum gen. nov., sp. nov. a new member of the family Verrucomicrobiaceae.</title>
        <authorList>
            <person name="Szuroczki S."/>
            <person name="Abbaszade G."/>
            <person name="Szabo A."/>
            <person name="Felfoldi T."/>
            <person name="Schumann P."/>
            <person name="Boka K."/>
            <person name="Keki Z."/>
            <person name="Toumi M."/>
            <person name="Toth E."/>
        </authorList>
    </citation>
    <scope>NUCLEOTIDE SEQUENCE [LARGE SCALE GENOMIC DNA]</scope>
    <source>
        <strain evidence="2 3">MG-N-17</strain>
    </source>
</reference>
<proteinExistence type="predicted"/>
<dbReference type="GO" id="GO:0000166">
    <property type="term" value="F:nucleotide binding"/>
    <property type="evidence" value="ECO:0007669"/>
    <property type="project" value="InterPro"/>
</dbReference>
<dbReference type="GO" id="GO:0003676">
    <property type="term" value="F:nucleic acid binding"/>
    <property type="evidence" value="ECO:0007669"/>
    <property type="project" value="InterPro"/>
</dbReference>
<dbReference type="Gene3D" id="1.10.150.80">
    <property type="entry name" value="HRDC domain"/>
    <property type="match status" value="1"/>
</dbReference>
<name>A0A5R8KGY3_9BACT</name>
<dbReference type="RefSeq" id="WP_138085164.1">
    <property type="nucleotide sequence ID" value="NZ_VAUV01000004.1"/>
</dbReference>
<accession>A0A5R8KGY3</accession>
<dbReference type="InterPro" id="IPR051086">
    <property type="entry name" value="RNase_D-like"/>
</dbReference>
<evidence type="ECO:0000259" key="1">
    <source>
        <dbReference type="SMART" id="SM00474"/>
    </source>
</evidence>
<dbReference type="InterPro" id="IPR036397">
    <property type="entry name" value="RNaseH_sf"/>
</dbReference>
<dbReference type="PANTHER" id="PTHR47649:SF1">
    <property type="entry name" value="RIBONUCLEASE D"/>
    <property type="match status" value="1"/>
</dbReference>
<dbReference type="GO" id="GO:0006139">
    <property type="term" value="P:nucleobase-containing compound metabolic process"/>
    <property type="evidence" value="ECO:0007669"/>
    <property type="project" value="InterPro"/>
</dbReference>
<comment type="caution">
    <text evidence="2">The sequence shown here is derived from an EMBL/GenBank/DDBJ whole genome shotgun (WGS) entry which is preliminary data.</text>
</comment>
<gene>
    <name evidence="2" type="ORF">FEM03_05335</name>
</gene>
<dbReference type="CDD" id="cd06142">
    <property type="entry name" value="RNaseD_exo"/>
    <property type="match status" value="1"/>
</dbReference>
<dbReference type="OrthoDB" id="144122at2"/>
<dbReference type="SUPFAM" id="SSF53098">
    <property type="entry name" value="Ribonuclease H-like"/>
    <property type="match status" value="1"/>
</dbReference>
<dbReference type="SMART" id="SM00474">
    <property type="entry name" value="35EXOc"/>
    <property type="match status" value="1"/>
</dbReference>
<evidence type="ECO:0000313" key="2">
    <source>
        <dbReference type="EMBL" id="TLD71568.1"/>
    </source>
</evidence>
<dbReference type="InterPro" id="IPR012337">
    <property type="entry name" value="RNaseH-like_sf"/>
</dbReference>
<dbReference type="PANTHER" id="PTHR47649">
    <property type="entry name" value="RIBONUCLEASE D"/>
    <property type="match status" value="1"/>
</dbReference>
<dbReference type="Pfam" id="PF00570">
    <property type="entry name" value="HRDC"/>
    <property type="match status" value="1"/>
</dbReference>
<dbReference type="Gene3D" id="3.30.420.10">
    <property type="entry name" value="Ribonuclease H-like superfamily/Ribonuclease H"/>
    <property type="match status" value="1"/>
</dbReference>
<dbReference type="Proteomes" id="UP000306196">
    <property type="component" value="Unassembled WGS sequence"/>
</dbReference>